<evidence type="ECO:0000313" key="2">
    <source>
        <dbReference type="EMBL" id="KZV14078.1"/>
    </source>
</evidence>
<name>A0A2Z6ZXQ1_9LAMI</name>
<keyword evidence="3" id="KW-1185">Reference proteome</keyword>
<sequence length="455" mass="51450">MHSLKALTSISDLASKEEQILQWAEIDSMHTDVRRRMYIIAKYSEMLLRKHFEARHKYFESGTPTTAIGLQGLDFIIEAHSFSLTNLLEQLKQHRLKWTRPCSSKLSERADVQSEWIHFSFYPNMMSTSWVRSLILNDWSWTVEEGTYPWWRCGCRSAISPEKKQLQQKHFEDVFDLIYIFIEPVQDLDSRKPYSGIVQRNWTEICVDIIQFSLFGQLLPVGTFNLFTAIVAAGPVVDIDIVPTNSFNAFQHGLEQKLAQFSSSASHMHFTDDFPQISVPPVVHPSTDFIADIPKISMPTAVVLSADYTESFAQLRASVDQIKLVQLSNPDSIDELKAAISGKITNLKEIKTQKDALSQYLNDFRKETQVGIDTLSAQLSKIIAYINRGRDDKKGEESSRGPSSDDRSRPDGGSSRPGEGGSRNEPPKRGGSNRGSGSYRSGRGSKSLVWSRWFG</sequence>
<reference evidence="2 3" key="1">
    <citation type="journal article" date="2015" name="Proc. Natl. Acad. Sci. U.S.A.">
        <title>The resurrection genome of Boea hygrometrica: A blueprint for survival of dehydration.</title>
        <authorList>
            <person name="Xiao L."/>
            <person name="Yang G."/>
            <person name="Zhang L."/>
            <person name="Yang X."/>
            <person name="Zhao S."/>
            <person name="Ji Z."/>
            <person name="Zhou Q."/>
            <person name="Hu M."/>
            <person name="Wang Y."/>
            <person name="Chen M."/>
            <person name="Xu Y."/>
            <person name="Jin H."/>
            <person name="Xiao X."/>
            <person name="Hu G."/>
            <person name="Bao F."/>
            <person name="Hu Y."/>
            <person name="Wan P."/>
            <person name="Li L."/>
            <person name="Deng X."/>
            <person name="Kuang T."/>
            <person name="Xiang C."/>
            <person name="Zhu J.K."/>
            <person name="Oliver M.J."/>
            <person name="He Y."/>
        </authorList>
    </citation>
    <scope>NUCLEOTIDE SEQUENCE [LARGE SCALE GENOMIC DNA]</scope>
    <source>
        <strain evidence="3">cv. XS01</strain>
    </source>
</reference>
<evidence type="ECO:0000256" key="1">
    <source>
        <dbReference type="SAM" id="MobiDB-lite"/>
    </source>
</evidence>
<proteinExistence type="predicted"/>
<feature type="compositionally biased region" description="Low complexity" evidence="1">
    <location>
        <begin position="435"/>
        <end position="447"/>
    </location>
</feature>
<evidence type="ECO:0000313" key="3">
    <source>
        <dbReference type="Proteomes" id="UP000250235"/>
    </source>
</evidence>
<feature type="compositionally biased region" description="Basic and acidic residues" evidence="1">
    <location>
        <begin position="390"/>
        <end position="410"/>
    </location>
</feature>
<gene>
    <name evidence="2" type="ORF">F511_44469</name>
</gene>
<dbReference type="Proteomes" id="UP000250235">
    <property type="component" value="Unassembled WGS sequence"/>
</dbReference>
<protein>
    <submittedName>
        <fullName evidence="2">Uncharacterized protein</fullName>
    </submittedName>
</protein>
<organism evidence="2 3">
    <name type="scientific">Dorcoceras hygrometricum</name>
    <dbReference type="NCBI Taxonomy" id="472368"/>
    <lineage>
        <taxon>Eukaryota</taxon>
        <taxon>Viridiplantae</taxon>
        <taxon>Streptophyta</taxon>
        <taxon>Embryophyta</taxon>
        <taxon>Tracheophyta</taxon>
        <taxon>Spermatophyta</taxon>
        <taxon>Magnoliopsida</taxon>
        <taxon>eudicotyledons</taxon>
        <taxon>Gunneridae</taxon>
        <taxon>Pentapetalae</taxon>
        <taxon>asterids</taxon>
        <taxon>lamiids</taxon>
        <taxon>Lamiales</taxon>
        <taxon>Gesneriaceae</taxon>
        <taxon>Didymocarpoideae</taxon>
        <taxon>Trichosporeae</taxon>
        <taxon>Loxocarpinae</taxon>
        <taxon>Dorcoceras</taxon>
    </lineage>
</organism>
<dbReference type="AlphaFoldDB" id="A0A2Z6ZXQ1"/>
<feature type="region of interest" description="Disordered" evidence="1">
    <location>
        <begin position="390"/>
        <end position="455"/>
    </location>
</feature>
<dbReference type="EMBL" id="KV022101">
    <property type="protein sequence ID" value="KZV14078.1"/>
    <property type="molecule type" value="Genomic_DNA"/>
</dbReference>
<accession>A0A2Z6ZXQ1</accession>